<dbReference type="EMBL" id="MLJI01000002">
    <property type="protein sequence ID" value="ORM90013.1"/>
    <property type="molecule type" value="Genomic_DNA"/>
</dbReference>
<accession>A0A1X1EMG7</accession>
<dbReference type="AlphaFoldDB" id="A0A1X1EMG7"/>
<organism evidence="1 2">
    <name type="scientific">Pantoea cypripedii</name>
    <name type="common">Pectobacterium cypripedii</name>
    <name type="synonym">Erwinia cypripedii</name>
    <dbReference type="NCBI Taxonomy" id="55209"/>
    <lineage>
        <taxon>Bacteria</taxon>
        <taxon>Pseudomonadati</taxon>
        <taxon>Pseudomonadota</taxon>
        <taxon>Gammaproteobacteria</taxon>
        <taxon>Enterobacterales</taxon>
        <taxon>Erwiniaceae</taxon>
        <taxon>Pantoea</taxon>
    </lineage>
</organism>
<name>A0A1X1EMG7_PANCY</name>
<dbReference type="Proteomes" id="UP000193749">
    <property type="component" value="Unassembled WGS sequence"/>
</dbReference>
<evidence type="ECO:0000313" key="2">
    <source>
        <dbReference type="Proteomes" id="UP000193749"/>
    </source>
</evidence>
<keyword evidence="2" id="KW-1185">Reference proteome</keyword>
<reference evidence="1 2" key="1">
    <citation type="journal article" date="2017" name="Antonie Van Leeuwenhoek">
        <title>Phylogenomic resolution of the bacterial genus Pantoea and its relationship with Erwinia and Tatumella.</title>
        <authorList>
            <person name="Palmer M."/>
            <person name="Steenkamp E.T."/>
            <person name="Coetzee M.P."/>
            <person name="Chan W.Y."/>
            <person name="van Zyl E."/>
            <person name="De Maayer P."/>
            <person name="Coutinho T.A."/>
            <person name="Blom J."/>
            <person name="Smits T.H."/>
            <person name="Duffy B."/>
            <person name="Venter S.N."/>
        </authorList>
    </citation>
    <scope>NUCLEOTIDE SEQUENCE [LARGE SCALE GENOMIC DNA]</scope>
    <source>
        <strain evidence="1 2">LMG 2657</strain>
    </source>
</reference>
<gene>
    <name evidence="1" type="ORF">HA50_25890</name>
</gene>
<evidence type="ECO:0000313" key="1">
    <source>
        <dbReference type="EMBL" id="ORM90013.1"/>
    </source>
</evidence>
<proteinExistence type="predicted"/>
<comment type="caution">
    <text evidence="1">The sequence shown here is derived from an EMBL/GenBank/DDBJ whole genome shotgun (WGS) entry which is preliminary data.</text>
</comment>
<sequence length="60" mass="6918">MHSGSLQGFTTQCKMKVSKHYGEKLPINAILYAVKQKTKLQTHYNLNRLRIISDQQNDKA</sequence>
<protein>
    <submittedName>
        <fullName evidence="1">Uncharacterized protein</fullName>
    </submittedName>
</protein>